<evidence type="ECO:0000256" key="6">
    <source>
        <dbReference type="ARBA" id="ARBA00022989"/>
    </source>
</evidence>
<evidence type="ECO:0000256" key="3">
    <source>
        <dbReference type="ARBA" id="ARBA00022448"/>
    </source>
</evidence>
<dbReference type="AlphaFoldDB" id="A0A1I7BKV2"/>
<dbReference type="OrthoDB" id="9807082at2"/>
<comment type="subcellular location">
    <subcellularLocation>
        <location evidence="1 8">Cell membrane</location>
        <topology evidence="1 8">Multi-pass membrane protein</topology>
    </subcellularLocation>
</comment>
<evidence type="ECO:0000256" key="1">
    <source>
        <dbReference type="ARBA" id="ARBA00004651"/>
    </source>
</evidence>
<dbReference type="Proteomes" id="UP000199594">
    <property type="component" value="Unassembled WGS sequence"/>
</dbReference>
<reference evidence="9 10" key="1">
    <citation type="submission" date="2016-10" db="EMBL/GenBank/DDBJ databases">
        <authorList>
            <person name="de Groot N.N."/>
        </authorList>
    </citation>
    <scope>NUCLEOTIDE SEQUENCE [LARGE SCALE GENOMIC DNA]</scope>
    <source>
        <strain evidence="9 10">CGMCC 1.6493</strain>
    </source>
</reference>
<evidence type="ECO:0000256" key="4">
    <source>
        <dbReference type="ARBA" id="ARBA00022475"/>
    </source>
</evidence>
<dbReference type="InterPro" id="IPR002781">
    <property type="entry name" value="TM_pro_TauE-like"/>
</dbReference>
<accession>A0A1I7BKV2</accession>
<evidence type="ECO:0000256" key="2">
    <source>
        <dbReference type="ARBA" id="ARBA00009142"/>
    </source>
</evidence>
<gene>
    <name evidence="9" type="ORF">SAMN04487956_12742</name>
</gene>
<evidence type="ECO:0000256" key="7">
    <source>
        <dbReference type="ARBA" id="ARBA00023136"/>
    </source>
</evidence>
<feature type="transmembrane region" description="Helical" evidence="8">
    <location>
        <begin position="73"/>
        <end position="93"/>
    </location>
</feature>
<evidence type="ECO:0000313" key="10">
    <source>
        <dbReference type="Proteomes" id="UP000199594"/>
    </source>
</evidence>
<evidence type="ECO:0000256" key="5">
    <source>
        <dbReference type="ARBA" id="ARBA00022692"/>
    </source>
</evidence>
<comment type="similarity">
    <text evidence="2 8">Belongs to the 4-toluene sulfonate uptake permease (TSUP) (TC 2.A.102) family.</text>
</comment>
<keyword evidence="4 8" id="KW-1003">Cell membrane</keyword>
<keyword evidence="5 8" id="KW-0812">Transmembrane</keyword>
<feature type="transmembrane region" description="Helical" evidence="8">
    <location>
        <begin position="98"/>
        <end position="117"/>
    </location>
</feature>
<feature type="transmembrane region" description="Helical" evidence="8">
    <location>
        <begin position="230"/>
        <end position="247"/>
    </location>
</feature>
<feature type="transmembrane region" description="Helical" evidence="8">
    <location>
        <begin position="137"/>
        <end position="163"/>
    </location>
</feature>
<feature type="transmembrane region" description="Helical" evidence="8">
    <location>
        <begin position="200"/>
        <end position="218"/>
    </location>
</feature>
<dbReference type="PANTHER" id="PTHR30269">
    <property type="entry name" value="TRANSMEMBRANE PROTEIN YFCA"/>
    <property type="match status" value="1"/>
</dbReference>
<dbReference type="RefSeq" id="WP_089850721.1">
    <property type="nucleotide sequence ID" value="NZ_FPAQ01000027.1"/>
</dbReference>
<name>A0A1I7BKV2_9GAMM</name>
<dbReference type="InterPro" id="IPR052017">
    <property type="entry name" value="TSUP"/>
</dbReference>
<protein>
    <recommendedName>
        <fullName evidence="8">Probable membrane transporter protein</fullName>
    </recommendedName>
</protein>
<organism evidence="9 10">
    <name type="scientific">Halomonas saccharevitans</name>
    <dbReference type="NCBI Taxonomy" id="416872"/>
    <lineage>
        <taxon>Bacteria</taxon>
        <taxon>Pseudomonadati</taxon>
        <taxon>Pseudomonadota</taxon>
        <taxon>Gammaproteobacteria</taxon>
        <taxon>Oceanospirillales</taxon>
        <taxon>Halomonadaceae</taxon>
        <taxon>Halomonas</taxon>
    </lineage>
</organism>
<dbReference type="Pfam" id="PF01925">
    <property type="entry name" value="TauE"/>
    <property type="match status" value="1"/>
</dbReference>
<feature type="transmembrane region" description="Helical" evidence="8">
    <location>
        <begin position="175"/>
        <end position="194"/>
    </location>
</feature>
<dbReference type="PANTHER" id="PTHR30269:SF0">
    <property type="entry name" value="MEMBRANE TRANSPORTER PROTEIN YFCA-RELATED"/>
    <property type="match status" value="1"/>
</dbReference>
<proteinExistence type="inferred from homology"/>
<keyword evidence="3" id="KW-0813">Transport</keyword>
<evidence type="ECO:0000256" key="8">
    <source>
        <dbReference type="RuleBase" id="RU363041"/>
    </source>
</evidence>
<dbReference type="EMBL" id="FPAQ01000027">
    <property type="protein sequence ID" value="SFT87813.1"/>
    <property type="molecule type" value="Genomic_DNA"/>
</dbReference>
<sequence>MTLLEALALLTIGTLAGFINVLAAGGSMLTLPLLMFLGLPPQAANGTNRVSVALQSVSAVTSFLRAGASHLGLSLRLSVPAVAGSLAGAWLALQTDDALFEAILIAVMAGSAVLMLLPQPRVETRPLTAERLTPAVYLAMFAIGLYGGFIQIGVGILFIVVLYRMLKIDLAQVNVFKVLIVLVYTLPALAIFLINDQVRWGYGLTLAAGSMLGAWLAVKVNMSARGALVVKWLTLAVIAAIILRLLLG</sequence>
<evidence type="ECO:0000313" key="9">
    <source>
        <dbReference type="EMBL" id="SFT87813.1"/>
    </source>
</evidence>
<dbReference type="GO" id="GO:0005886">
    <property type="term" value="C:plasma membrane"/>
    <property type="evidence" value="ECO:0007669"/>
    <property type="project" value="UniProtKB-SubCell"/>
</dbReference>
<keyword evidence="7 8" id="KW-0472">Membrane</keyword>
<keyword evidence="6 8" id="KW-1133">Transmembrane helix</keyword>